<evidence type="ECO:0000313" key="8">
    <source>
        <dbReference type="EMBL" id="CAJ0578614.1"/>
    </source>
</evidence>
<dbReference type="EMBL" id="CATQJA010002654">
    <property type="protein sequence ID" value="CAJ0578614.1"/>
    <property type="molecule type" value="Genomic_DNA"/>
</dbReference>
<dbReference type="GO" id="GO:0005634">
    <property type="term" value="C:nucleus"/>
    <property type="evidence" value="ECO:0007669"/>
    <property type="project" value="UniProtKB-SubCell"/>
</dbReference>
<evidence type="ECO:0000256" key="1">
    <source>
        <dbReference type="ARBA" id="ARBA00004123"/>
    </source>
</evidence>
<dbReference type="PROSITE" id="PS01283">
    <property type="entry name" value="TBOX_1"/>
    <property type="match status" value="1"/>
</dbReference>
<dbReference type="SUPFAM" id="SSF49417">
    <property type="entry name" value="p53-like transcription factors"/>
    <property type="match status" value="1"/>
</dbReference>
<dbReference type="AlphaFoldDB" id="A0AA36G3Y1"/>
<keyword evidence="9" id="KW-1185">Reference proteome</keyword>
<keyword evidence="3 6" id="KW-0238">DNA-binding</keyword>
<comment type="subcellular location">
    <subcellularLocation>
        <location evidence="1 6">Nucleus</location>
    </subcellularLocation>
</comment>
<dbReference type="InterPro" id="IPR001699">
    <property type="entry name" value="TF_T-box"/>
</dbReference>
<dbReference type="InterPro" id="IPR008967">
    <property type="entry name" value="p53-like_TF_DNA-bd_sf"/>
</dbReference>
<evidence type="ECO:0000256" key="4">
    <source>
        <dbReference type="ARBA" id="ARBA00023163"/>
    </source>
</evidence>
<keyword evidence="5 6" id="KW-0539">Nucleus</keyword>
<keyword evidence="2" id="KW-0805">Transcription regulation</keyword>
<dbReference type="Pfam" id="PF00907">
    <property type="entry name" value="T-box"/>
    <property type="match status" value="1"/>
</dbReference>
<proteinExistence type="predicted"/>
<dbReference type="GO" id="GO:0000978">
    <property type="term" value="F:RNA polymerase II cis-regulatory region sequence-specific DNA binding"/>
    <property type="evidence" value="ECO:0007669"/>
    <property type="project" value="InterPro"/>
</dbReference>
<dbReference type="PANTHER" id="PTHR11267:SF170">
    <property type="entry name" value="T-BOX PROTEIN 33-RELATED"/>
    <property type="match status" value="1"/>
</dbReference>
<dbReference type="GO" id="GO:0000785">
    <property type="term" value="C:chromatin"/>
    <property type="evidence" value="ECO:0007669"/>
    <property type="project" value="TreeGrafter"/>
</dbReference>
<evidence type="ECO:0000256" key="6">
    <source>
        <dbReference type="PROSITE-ProRule" id="PRU00201"/>
    </source>
</evidence>
<accession>A0AA36G3Y1</accession>
<dbReference type="CDD" id="cd00182">
    <property type="entry name" value="T-box"/>
    <property type="match status" value="1"/>
</dbReference>
<comment type="caution">
    <text evidence="8">The sequence shown here is derived from an EMBL/GenBank/DDBJ whole genome shotgun (WGS) entry which is preliminary data.</text>
</comment>
<dbReference type="Gene3D" id="2.60.40.820">
    <property type="entry name" value="Transcription factor, T-box"/>
    <property type="match status" value="1"/>
</dbReference>
<dbReference type="InterPro" id="IPR018186">
    <property type="entry name" value="TF_T-box_CS"/>
</dbReference>
<dbReference type="InterPro" id="IPR046360">
    <property type="entry name" value="T-box_DNA-bd"/>
</dbReference>
<dbReference type="GO" id="GO:0000981">
    <property type="term" value="F:DNA-binding transcription factor activity, RNA polymerase II-specific"/>
    <property type="evidence" value="ECO:0007669"/>
    <property type="project" value="TreeGrafter"/>
</dbReference>
<gene>
    <name evidence="8" type="ORF">MSPICULIGERA_LOCUS16859</name>
</gene>
<feature type="non-terminal residue" evidence="8">
    <location>
        <position position="1"/>
    </location>
</feature>
<protein>
    <recommendedName>
        <fullName evidence="7">T-box domain-containing protein</fullName>
    </recommendedName>
</protein>
<organism evidence="8 9">
    <name type="scientific">Mesorhabditis spiculigera</name>
    <dbReference type="NCBI Taxonomy" id="96644"/>
    <lineage>
        <taxon>Eukaryota</taxon>
        <taxon>Metazoa</taxon>
        <taxon>Ecdysozoa</taxon>
        <taxon>Nematoda</taxon>
        <taxon>Chromadorea</taxon>
        <taxon>Rhabditida</taxon>
        <taxon>Rhabditina</taxon>
        <taxon>Rhabditomorpha</taxon>
        <taxon>Rhabditoidea</taxon>
        <taxon>Rhabditidae</taxon>
        <taxon>Mesorhabditinae</taxon>
        <taxon>Mesorhabditis</taxon>
    </lineage>
</organism>
<evidence type="ECO:0000313" key="9">
    <source>
        <dbReference type="Proteomes" id="UP001177023"/>
    </source>
</evidence>
<name>A0AA36G3Y1_9BILA</name>
<sequence>METPEEIKPNTSQATKIRVRLATEDLWQKFSAQNTEMVVTKNGRKMFPKLEYLIDGMEEETFYLLTIKMALVDNFRYKFQSGEWIRSGRADTGFEEKEVLHSDGPMVGAYWMRAPINFENVKITNNPADRNPKHLYLLSMHKFVPVLTIYKMPPKEDGIKFGQVDQRDQLAIRLPITEFIAVTAYQNQTITNLKIKHNPFAKGFRDGTAGPPKR</sequence>
<keyword evidence="4" id="KW-0804">Transcription</keyword>
<evidence type="ECO:0000256" key="2">
    <source>
        <dbReference type="ARBA" id="ARBA00023015"/>
    </source>
</evidence>
<dbReference type="GO" id="GO:0001708">
    <property type="term" value="P:cell fate specification"/>
    <property type="evidence" value="ECO:0007669"/>
    <property type="project" value="TreeGrafter"/>
</dbReference>
<dbReference type="FunFam" id="2.60.40.820:FF:000013">
    <property type="entry name" value="T-box transcription factor tbx-9"/>
    <property type="match status" value="1"/>
</dbReference>
<dbReference type="Proteomes" id="UP001177023">
    <property type="component" value="Unassembled WGS sequence"/>
</dbReference>
<dbReference type="SMART" id="SM00425">
    <property type="entry name" value="TBOX"/>
    <property type="match status" value="1"/>
</dbReference>
<reference evidence="8" key="1">
    <citation type="submission" date="2023-06" db="EMBL/GenBank/DDBJ databases">
        <authorList>
            <person name="Delattre M."/>
        </authorList>
    </citation>
    <scope>NUCLEOTIDE SEQUENCE</scope>
    <source>
        <strain evidence="8">AF72</strain>
    </source>
</reference>
<feature type="domain" description="T-box" evidence="7">
    <location>
        <begin position="21"/>
        <end position="206"/>
    </location>
</feature>
<dbReference type="InterPro" id="IPR036960">
    <property type="entry name" value="T-box_sf"/>
</dbReference>
<comment type="caution">
    <text evidence="6">Lacks conserved residue(s) required for the propagation of feature annotation.</text>
</comment>
<dbReference type="GO" id="GO:0045893">
    <property type="term" value="P:positive regulation of DNA-templated transcription"/>
    <property type="evidence" value="ECO:0007669"/>
    <property type="project" value="InterPro"/>
</dbReference>
<evidence type="ECO:0000256" key="3">
    <source>
        <dbReference type="ARBA" id="ARBA00023125"/>
    </source>
</evidence>
<dbReference type="PROSITE" id="PS50252">
    <property type="entry name" value="TBOX_3"/>
    <property type="match status" value="1"/>
</dbReference>
<evidence type="ECO:0000256" key="5">
    <source>
        <dbReference type="ARBA" id="ARBA00023242"/>
    </source>
</evidence>
<evidence type="ECO:0000259" key="7">
    <source>
        <dbReference type="PROSITE" id="PS50252"/>
    </source>
</evidence>
<dbReference type="PRINTS" id="PR00937">
    <property type="entry name" value="TBOX"/>
</dbReference>
<dbReference type="PANTHER" id="PTHR11267">
    <property type="entry name" value="T-BOX PROTEIN-RELATED"/>
    <property type="match status" value="1"/>
</dbReference>